<reference evidence="2 3" key="1">
    <citation type="journal article" date="2016" name="Proc. Natl. Acad. Sci. U.S.A.">
        <title>Comparative genomics of biotechnologically important yeasts.</title>
        <authorList>
            <person name="Riley R."/>
            <person name="Haridas S."/>
            <person name="Wolfe K.H."/>
            <person name="Lopes M.R."/>
            <person name="Hittinger C.T."/>
            <person name="Goeker M."/>
            <person name="Salamov A.A."/>
            <person name="Wisecaver J.H."/>
            <person name="Long T.M."/>
            <person name="Calvey C.H."/>
            <person name="Aerts A.L."/>
            <person name="Barry K.W."/>
            <person name="Choi C."/>
            <person name="Clum A."/>
            <person name="Coughlan A.Y."/>
            <person name="Deshpande S."/>
            <person name="Douglass A.P."/>
            <person name="Hanson S.J."/>
            <person name="Klenk H.-P."/>
            <person name="LaButti K.M."/>
            <person name="Lapidus A."/>
            <person name="Lindquist E.A."/>
            <person name="Lipzen A.M."/>
            <person name="Meier-Kolthoff J.P."/>
            <person name="Ohm R.A."/>
            <person name="Otillar R.P."/>
            <person name="Pangilinan J.L."/>
            <person name="Peng Y."/>
            <person name="Rokas A."/>
            <person name="Rosa C.A."/>
            <person name="Scheuner C."/>
            <person name="Sibirny A.A."/>
            <person name="Slot J.C."/>
            <person name="Stielow J.B."/>
            <person name="Sun H."/>
            <person name="Kurtzman C.P."/>
            <person name="Blackwell M."/>
            <person name="Grigoriev I.V."/>
            <person name="Jeffries T.W."/>
        </authorList>
    </citation>
    <scope>NUCLEOTIDE SEQUENCE [LARGE SCALE GENOMIC DNA]</scope>
    <source>
        <strain evidence="3">ATCC 58044 / CBS 1984 / NCYC 433 / NRRL Y-366-8</strain>
    </source>
</reference>
<dbReference type="InterPro" id="IPR013169">
    <property type="entry name" value="mRNA_splic_Cwf18-like"/>
</dbReference>
<gene>
    <name evidence="2" type="ORF">WICANDRAFT_80927</name>
</gene>
<dbReference type="RefSeq" id="XP_019036803.1">
    <property type="nucleotide sequence ID" value="XM_019185145.1"/>
</dbReference>
<evidence type="ECO:0000256" key="1">
    <source>
        <dbReference type="SAM" id="MobiDB-lite"/>
    </source>
</evidence>
<dbReference type="GO" id="GO:0005684">
    <property type="term" value="C:U2-type spliceosomal complex"/>
    <property type="evidence" value="ECO:0007669"/>
    <property type="project" value="TreeGrafter"/>
</dbReference>
<dbReference type="Pfam" id="PF08315">
    <property type="entry name" value="cwf18"/>
    <property type="match status" value="1"/>
</dbReference>
<dbReference type="STRING" id="683960.A0A1E3NWT4"/>
<dbReference type="PANTHER" id="PTHR31551:SF1">
    <property type="entry name" value="COILED-COIL DOMAIN-CONTAINING PROTEIN 12"/>
    <property type="match status" value="1"/>
</dbReference>
<proteinExistence type="predicted"/>
<dbReference type="EMBL" id="KV454213">
    <property type="protein sequence ID" value="ODQ57596.1"/>
    <property type="molecule type" value="Genomic_DNA"/>
</dbReference>
<dbReference type="PANTHER" id="PTHR31551">
    <property type="entry name" value="PRE-MRNA-SPLICING FACTOR CWF18"/>
    <property type="match status" value="1"/>
</dbReference>
<sequence length="146" mass="16688">MSLESQASERKNRLAALRNKRKPNTLEVSDEQATKKPTPEHTIISRNYNPETQEPILGFNKPPTTLDENAETVEAVSQKIQDEVLSKFAKTADLGFTNNDQIRTKTVTSDLMRDLQPKLDILQERTDEAINKIVKEKVQKLRERNS</sequence>
<evidence type="ECO:0000313" key="2">
    <source>
        <dbReference type="EMBL" id="ODQ57596.1"/>
    </source>
</evidence>
<accession>A0A1E3NWT4</accession>
<dbReference type="OrthoDB" id="10261348at2759"/>
<organism evidence="2 3">
    <name type="scientific">Wickerhamomyces anomalus (strain ATCC 58044 / CBS 1984 / NCYC 433 / NRRL Y-366-8)</name>
    <name type="common">Yeast</name>
    <name type="synonym">Hansenula anomala</name>
    <dbReference type="NCBI Taxonomy" id="683960"/>
    <lineage>
        <taxon>Eukaryota</taxon>
        <taxon>Fungi</taxon>
        <taxon>Dikarya</taxon>
        <taxon>Ascomycota</taxon>
        <taxon>Saccharomycotina</taxon>
        <taxon>Saccharomycetes</taxon>
        <taxon>Phaffomycetales</taxon>
        <taxon>Wickerhamomycetaceae</taxon>
        <taxon>Wickerhamomyces</taxon>
    </lineage>
</organism>
<evidence type="ECO:0000313" key="3">
    <source>
        <dbReference type="Proteomes" id="UP000094112"/>
    </source>
</evidence>
<dbReference type="AlphaFoldDB" id="A0A1E3NWT4"/>
<dbReference type="GO" id="GO:0071014">
    <property type="term" value="C:post-mRNA release spliceosomal complex"/>
    <property type="evidence" value="ECO:0007669"/>
    <property type="project" value="TreeGrafter"/>
</dbReference>
<keyword evidence="3" id="KW-1185">Reference proteome</keyword>
<protein>
    <submittedName>
        <fullName evidence="2">Uncharacterized protein</fullName>
    </submittedName>
</protein>
<name>A0A1E3NWT4_WICAA</name>
<dbReference type="GeneID" id="30202391"/>
<feature type="region of interest" description="Disordered" evidence="1">
    <location>
        <begin position="1"/>
        <end position="66"/>
    </location>
</feature>
<dbReference type="Proteomes" id="UP000094112">
    <property type="component" value="Unassembled WGS sequence"/>
</dbReference>